<evidence type="ECO:0000256" key="8">
    <source>
        <dbReference type="ARBA" id="ARBA00023133"/>
    </source>
</evidence>
<evidence type="ECO:0000256" key="3">
    <source>
        <dbReference type="ARBA" id="ARBA00022692"/>
    </source>
</evidence>
<evidence type="ECO:0000256" key="1">
    <source>
        <dbReference type="ARBA" id="ARBA00001970"/>
    </source>
</evidence>
<dbReference type="InterPro" id="IPR023754">
    <property type="entry name" value="HemeA_Synthase_type2"/>
</dbReference>
<protein>
    <submittedName>
        <fullName evidence="14">COX15-CtaA-domain-containing protein</fullName>
    </submittedName>
</protein>
<feature type="transmembrane region" description="Helical" evidence="13">
    <location>
        <begin position="265"/>
        <end position="286"/>
    </location>
</feature>
<proteinExistence type="inferred from homology"/>
<evidence type="ECO:0000256" key="2">
    <source>
        <dbReference type="ARBA" id="ARBA00004141"/>
    </source>
</evidence>
<dbReference type="GO" id="GO:0006784">
    <property type="term" value="P:heme A biosynthetic process"/>
    <property type="evidence" value="ECO:0007669"/>
    <property type="project" value="InterPro"/>
</dbReference>
<keyword evidence="3 13" id="KW-0812">Transmembrane</keyword>
<keyword evidence="9 13" id="KW-0472">Membrane</keyword>
<feature type="transmembrane region" description="Helical" evidence="13">
    <location>
        <begin position="224"/>
        <end position="242"/>
    </location>
</feature>
<evidence type="ECO:0000256" key="7">
    <source>
        <dbReference type="ARBA" id="ARBA00023004"/>
    </source>
</evidence>
<reference evidence="14" key="1">
    <citation type="submission" date="2019-10" db="EMBL/GenBank/DDBJ databases">
        <authorList>
            <consortium name="DOE Joint Genome Institute"/>
            <person name="Kuo A."/>
            <person name="Miyauchi S."/>
            <person name="Kiss E."/>
            <person name="Drula E."/>
            <person name="Kohler A."/>
            <person name="Sanchez-Garcia M."/>
            <person name="Andreopoulos B."/>
            <person name="Barry K.W."/>
            <person name="Bonito G."/>
            <person name="Buee M."/>
            <person name="Carver A."/>
            <person name="Chen C."/>
            <person name="Cichocki N."/>
            <person name="Clum A."/>
            <person name="Culley D."/>
            <person name="Crous P.W."/>
            <person name="Fauchery L."/>
            <person name="Girlanda M."/>
            <person name="Hayes R."/>
            <person name="Keri Z."/>
            <person name="LaButti K."/>
            <person name="Lipzen A."/>
            <person name="Lombard V."/>
            <person name="Magnuson J."/>
            <person name="Maillard F."/>
            <person name="Morin E."/>
            <person name="Murat C."/>
            <person name="Nolan M."/>
            <person name="Ohm R."/>
            <person name="Pangilinan J."/>
            <person name="Pereira M."/>
            <person name="Perotto S."/>
            <person name="Peter M."/>
            <person name="Riley R."/>
            <person name="Sitrit Y."/>
            <person name="Stielow B."/>
            <person name="Szollosi G."/>
            <person name="Zifcakova L."/>
            <person name="Stursova M."/>
            <person name="Spatafora J.W."/>
            <person name="Tedersoo L."/>
            <person name="Vaario L.-M."/>
            <person name="Yamada A."/>
            <person name="Yan M."/>
            <person name="Wang P."/>
            <person name="Xu J."/>
            <person name="Bruns T."/>
            <person name="Baldrian P."/>
            <person name="Vilgalys R."/>
            <person name="Henrissat B."/>
            <person name="Grigoriev I.V."/>
            <person name="Hibbett D."/>
            <person name="Nagy L.G."/>
            <person name="Martin F.M."/>
        </authorList>
    </citation>
    <scope>NUCLEOTIDE SEQUENCE</scope>
    <source>
        <strain evidence="14">Prilba</strain>
    </source>
</reference>
<dbReference type="GO" id="GO:0046872">
    <property type="term" value="F:metal ion binding"/>
    <property type="evidence" value="ECO:0007669"/>
    <property type="project" value="UniProtKB-KW"/>
</dbReference>
<dbReference type="AlphaFoldDB" id="A0A9P5N3M5"/>
<comment type="cofactor">
    <cofactor evidence="1">
        <name>heme b</name>
        <dbReference type="ChEBI" id="CHEBI:60344"/>
    </cofactor>
</comment>
<dbReference type="PANTHER" id="PTHR23289:SF2">
    <property type="entry name" value="CYTOCHROME C OXIDASE ASSEMBLY PROTEIN COX15 HOMOLOG"/>
    <property type="match status" value="1"/>
</dbReference>
<dbReference type="GO" id="GO:0005743">
    <property type="term" value="C:mitochondrial inner membrane"/>
    <property type="evidence" value="ECO:0007669"/>
    <property type="project" value="TreeGrafter"/>
</dbReference>
<comment type="catalytic activity">
    <reaction evidence="11">
        <text>Fe(II)-heme o + 2 A + H2O = Fe(II)-heme a + 2 AH2</text>
        <dbReference type="Rhea" id="RHEA:63388"/>
        <dbReference type="ChEBI" id="CHEBI:13193"/>
        <dbReference type="ChEBI" id="CHEBI:15377"/>
        <dbReference type="ChEBI" id="CHEBI:17499"/>
        <dbReference type="ChEBI" id="CHEBI:60530"/>
        <dbReference type="ChEBI" id="CHEBI:61715"/>
        <dbReference type="EC" id="1.17.99.9"/>
    </reaction>
    <physiologicalReaction direction="left-to-right" evidence="11">
        <dbReference type="Rhea" id="RHEA:63389"/>
    </physiologicalReaction>
</comment>
<name>A0A9P5N3M5_9AGAM</name>
<keyword evidence="15" id="KW-1185">Reference proteome</keyword>
<dbReference type="InterPro" id="IPR003780">
    <property type="entry name" value="COX15/CtaA_fam"/>
</dbReference>
<keyword evidence="7" id="KW-0408">Iron</keyword>
<dbReference type="PANTHER" id="PTHR23289">
    <property type="entry name" value="CYTOCHROME C OXIDASE ASSEMBLY PROTEIN COX15"/>
    <property type="match status" value="1"/>
</dbReference>
<comment type="subcellular location">
    <subcellularLocation>
        <location evidence="2">Membrane</location>
        <topology evidence="2">Multi-pass membrane protein</topology>
    </subcellularLocation>
</comment>
<feature type="compositionally biased region" description="Polar residues" evidence="12">
    <location>
        <begin position="60"/>
        <end position="88"/>
    </location>
</feature>
<dbReference type="EMBL" id="WHVB01000003">
    <property type="protein sequence ID" value="KAF8485348.1"/>
    <property type="molecule type" value="Genomic_DNA"/>
</dbReference>
<feature type="transmembrane region" description="Helical" evidence="13">
    <location>
        <begin position="400"/>
        <end position="418"/>
    </location>
</feature>
<feature type="transmembrane region" description="Helical" evidence="13">
    <location>
        <begin position="321"/>
        <end position="343"/>
    </location>
</feature>
<organism evidence="14 15">
    <name type="scientific">Russula ochroleuca</name>
    <dbReference type="NCBI Taxonomy" id="152965"/>
    <lineage>
        <taxon>Eukaryota</taxon>
        <taxon>Fungi</taxon>
        <taxon>Dikarya</taxon>
        <taxon>Basidiomycota</taxon>
        <taxon>Agaricomycotina</taxon>
        <taxon>Agaricomycetes</taxon>
        <taxon>Russulales</taxon>
        <taxon>Russulaceae</taxon>
        <taxon>Russula</taxon>
    </lineage>
</organism>
<keyword evidence="8" id="KW-0350">Heme biosynthesis</keyword>
<sequence length="518" mass="56151">MLSGLLVRALRLSPRSTTGLLSISSRVPLPCLRQTTPNCTPISTLSRPRLCPSYFSGFSPSRPTPSLTAKSAPKQQQQHSPRFFSSNNGGAYGQQTAAQQLPVLSPPAVGNWLLLSSTLVIAVIVVGGVTRLTESGLSITEWRPITGVLPPLSLTEWEDEFEKYKATPEFRLLNSRMSLDDFKSIYYMEWGHRMLGRTIGLAFVLPLGYFALRRRLARSLRTPLLGLATLLGAQGVLGWYMVQSGLEPANFTADGAVPRVSQYRLAAHLGAALVLYAGMFAAAFAVKDDWRFARQGTWGRLVDGRSWEEVLRNPVVRRFKVHAAVVTGLVLLTALSGAFVAGLDAGLMYNEFPLMNGRLAPPLSELLSPHYATAAATTTDNNSSTGLWRNFFENPTTVQFDHRVLATTTYFATALLFASSRRAAIRAALPPLALRTTTALFLMANVQVALGISTLLYLVPVPLAAAHQAGSVMLLTAAIHVLLALRRPGAAALAWRQANLARRAGATATTARESPKLM</sequence>
<keyword evidence="6" id="KW-0560">Oxidoreductase</keyword>
<evidence type="ECO:0000256" key="11">
    <source>
        <dbReference type="ARBA" id="ARBA00048044"/>
    </source>
</evidence>
<evidence type="ECO:0000256" key="10">
    <source>
        <dbReference type="ARBA" id="ARBA00044501"/>
    </source>
</evidence>
<evidence type="ECO:0000313" key="14">
    <source>
        <dbReference type="EMBL" id="KAF8485348.1"/>
    </source>
</evidence>
<accession>A0A9P5N3M5</accession>
<feature type="transmembrane region" description="Helical" evidence="13">
    <location>
        <begin position="465"/>
        <end position="485"/>
    </location>
</feature>
<keyword evidence="5 13" id="KW-1133">Transmembrane helix</keyword>
<evidence type="ECO:0000256" key="6">
    <source>
        <dbReference type="ARBA" id="ARBA00023002"/>
    </source>
</evidence>
<dbReference type="HAMAP" id="MF_01665">
    <property type="entry name" value="HemeA_synth_type2"/>
    <property type="match status" value="1"/>
</dbReference>
<evidence type="ECO:0000313" key="15">
    <source>
        <dbReference type="Proteomes" id="UP000759537"/>
    </source>
</evidence>
<evidence type="ECO:0000256" key="4">
    <source>
        <dbReference type="ARBA" id="ARBA00022723"/>
    </source>
</evidence>
<evidence type="ECO:0000256" key="12">
    <source>
        <dbReference type="SAM" id="MobiDB-lite"/>
    </source>
</evidence>
<keyword evidence="4" id="KW-0479">Metal-binding</keyword>
<dbReference type="Proteomes" id="UP000759537">
    <property type="component" value="Unassembled WGS sequence"/>
</dbReference>
<comment type="caution">
    <text evidence="14">The sequence shown here is derived from an EMBL/GenBank/DDBJ whole genome shotgun (WGS) entry which is preliminary data.</text>
</comment>
<feature type="transmembrane region" description="Helical" evidence="13">
    <location>
        <begin position="109"/>
        <end position="129"/>
    </location>
</feature>
<dbReference type="OrthoDB" id="1726137at2759"/>
<dbReference type="GO" id="GO:0120547">
    <property type="term" value="F:heme A synthase activity"/>
    <property type="evidence" value="ECO:0007669"/>
    <property type="project" value="UniProtKB-EC"/>
</dbReference>
<reference evidence="14" key="2">
    <citation type="journal article" date="2020" name="Nat. Commun.">
        <title>Large-scale genome sequencing of mycorrhizal fungi provides insights into the early evolution of symbiotic traits.</title>
        <authorList>
            <person name="Miyauchi S."/>
            <person name="Kiss E."/>
            <person name="Kuo A."/>
            <person name="Drula E."/>
            <person name="Kohler A."/>
            <person name="Sanchez-Garcia M."/>
            <person name="Morin E."/>
            <person name="Andreopoulos B."/>
            <person name="Barry K.W."/>
            <person name="Bonito G."/>
            <person name="Buee M."/>
            <person name="Carver A."/>
            <person name="Chen C."/>
            <person name="Cichocki N."/>
            <person name="Clum A."/>
            <person name="Culley D."/>
            <person name="Crous P.W."/>
            <person name="Fauchery L."/>
            <person name="Girlanda M."/>
            <person name="Hayes R.D."/>
            <person name="Keri Z."/>
            <person name="LaButti K."/>
            <person name="Lipzen A."/>
            <person name="Lombard V."/>
            <person name="Magnuson J."/>
            <person name="Maillard F."/>
            <person name="Murat C."/>
            <person name="Nolan M."/>
            <person name="Ohm R.A."/>
            <person name="Pangilinan J."/>
            <person name="Pereira M.F."/>
            <person name="Perotto S."/>
            <person name="Peter M."/>
            <person name="Pfister S."/>
            <person name="Riley R."/>
            <person name="Sitrit Y."/>
            <person name="Stielow J.B."/>
            <person name="Szollosi G."/>
            <person name="Zifcakova L."/>
            <person name="Stursova M."/>
            <person name="Spatafora J.W."/>
            <person name="Tedersoo L."/>
            <person name="Vaario L.M."/>
            <person name="Yamada A."/>
            <person name="Yan M."/>
            <person name="Wang P."/>
            <person name="Xu J."/>
            <person name="Bruns T."/>
            <person name="Baldrian P."/>
            <person name="Vilgalys R."/>
            <person name="Dunand C."/>
            <person name="Henrissat B."/>
            <person name="Grigoriev I.V."/>
            <person name="Hibbett D."/>
            <person name="Nagy L.G."/>
            <person name="Martin F.M."/>
        </authorList>
    </citation>
    <scope>NUCLEOTIDE SEQUENCE</scope>
    <source>
        <strain evidence="14">Prilba</strain>
    </source>
</reference>
<evidence type="ECO:0000256" key="5">
    <source>
        <dbReference type="ARBA" id="ARBA00022989"/>
    </source>
</evidence>
<dbReference type="GO" id="GO:0016653">
    <property type="term" value="F:oxidoreductase activity, acting on NAD(P)H, heme protein as acceptor"/>
    <property type="evidence" value="ECO:0007669"/>
    <property type="project" value="TreeGrafter"/>
</dbReference>
<comment type="pathway">
    <text evidence="10">Porphyrin-containing compound metabolism; heme A biosynthesis; heme A from heme O: step 1/1.</text>
</comment>
<evidence type="ECO:0000256" key="9">
    <source>
        <dbReference type="ARBA" id="ARBA00023136"/>
    </source>
</evidence>
<feature type="transmembrane region" description="Helical" evidence="13">
    <location>
        <begin position="439"/>
        <end position="459"/>
    </location>
</feature>
<dbReference type="Pfam" id="PF02628">
    <property type="entry name" value="COX15-CtaA"/>
    <property type="match status" value="1"/>
</dbReference>
<evidence type="ECO:0000256" key="13">
    <source>
        <dbReference type="SAM" id="Phobius"/>
    </source>
</evidence>
<gene>
    <name evidence="14" type="ORF">DFH94DRAFT_274529</name>
</gene>
<feature type="region of interest" description="Disordered" evidence="12">
    <location>
        <begin position="60"/>
        <end position="89"/>
    </location>
</feature>
<feature type="transmembrane region" description="Helical" evidence="13">
    <location>
        <begin position="194"/>
        <end position="212"/>
    </location>
</feature>